<evidence type="ECO:0000313" key="2">
    <source>
        <dbReference type="Proteomes" id="UP001165960"/>
    </source>
</evidence>
<dbReference type="Proteomes" id="UP001165960">
    <property type="component" value="Unassembled WGS sequence"/>
</dbReference>
<accession>A0ACC2STK8</accession>
<keyword evidence="2" id="KW-1185">Reference proteome</keyword>
<comment type="caution">
    <text evidence="1">The sequence shown here is derived from an EMBL/GenBank/DDBJ whole genome shotgun (WGS) entry which is preliminary data.</text>
</comment>
<evidence type="ECO:0000313" key="1">
    <source>
        <dbReference type="EMBL" id="KAJ9065645.1"/>
    </source>
</evidence>
<dbReference type="EMBL" id="QTSX02004333">
    <property type="protein sequence ID" value="KAJ9065645.1"/>
    <property type="molecule type" value="Genomic_DNA"/>
</dbReference>
<gene>
    <name evidence="1" type="ORF">DSO57_1017399</name>
</gene>
<reference evidence="1" key="1">
    <citation type="submission" date="2022-04" db="EMBL/GenBank/DDBJ databases">
        <title>Genome of the entomopathogenic fungus Entomophthora muscae.</title>
        <authorList>
            <person name="Elya C."/>
            <person name="Lovett B.R."/>
            <person name="Lee E."/>
            <person name="Macias A.M."/>
            <person name="Hajek A.E."/>
            <person name="De Bivort B.L."/>
            <person name="Kasson M.T."/>
            <person name="De Fine Licht H.H."/>
            <person name="Stajich J.E."/>
        </authorList>
    </citation>
    <scope>NUCLEOTIDE SEQUENCE</scope>
    <source>
        <strain evidence="1">Berkeley</strain>
    </source>
</reference>
<proteinExistence type="predicted"/>
<organism evidence="1 2">
    <name type="scientific">Entomophthora muscae</name>
    <dbReference type="NCBI Taxonomy" id="34485"/>
    <lineage>
        <taxon>Eukaryota</taxon>
        <taxon>Fungi</taxon>
        <taxon>Fungi incertae sedis</taxon>
        <taxon>Zoopagomycota</taxon>
        <taxon>Entomophthoromycotina</taxon>
        <taxon>Entomophthoromycetes</taxon>
        <taxon>Entomophthorales</taxon>
        <taxon>Entomophthoraceae</taxon>
        <taxon>Entomophthora</taxon>
    </lineage>
</organism>
<protein>
    <submittedName>
        <fullName evidence="1">Uncharacterized protein</fullName>
    </submittedName>
</protein>
<sequence length="99" mass="10220">MSSEPSKVSGAFTKVKGAVKETTGKVVGSDEIQAKGAAQKAEGKAETQAAKVKEHVEGTKDSIHGKAKDITGGFIGNEKLQAEGKGDQAYGDTKKAPNF</sequence>
<name>A0ACC2STK8_9FUNG</name>